<dbReference type="RefSeq" id="WP_004372808.1">
    <property type="nucleotide sequence ID" value="NZ_GG703885.1"/>
</dbReference>
<reference evidence="1 2" key="1">
    <citation type="submission" date="2009-11" db="EMBL/GenBank/DDBJ databases">
        <authorList>
            <person name="Weinstock G."/>
            <person name="Sodergren E."/>
            <person name="Clifton S."/>
            <person name="Fulton L."/>
            <person name="Fulton B."/>
            <person name="Courtney L."/>
            <person name="Fronick C."/>
            <person name="Harrison M."/>
            <person name="Strong C."/>
            <person name="Farmer C."/>
            <person name="Delahaunty K."/>
            <person name="Markovic C."/>
            <person name="Hall O."/>
            <person name="Minx P."/>
            <person name="Tomlinson C."/>
            <person name="Mitreva M."/>
            <person name="Nelson J."/>
            <person name="Hou S."/>
            <person name="Wollam A."/>
            <person name="Pepin K.H."/>
            <person name="Johnson M."/>
            <person name="Bhonagiri V."/>
            <person name="Nash W.E."/>
            <person name="Warren W."/>
            <person name="Chinwalla A."/>
            <person name="Mardis E.R."/>
            <person name="Wilson R.K."/>
        </authorList>
    </citation>
    <scope>NUCLEOTIDE SEQUENCE [LARGE SCALE GENOMIC DNA]</scope>
    <source>
        <strain evidence="1 2">F0302</strain>
    </source>
</reference>
<dbReference type="HOGENOM" id="CLU_727327_0_0_10"/>
<dbReference type="STRING" id="649760.HMPREF0971_01481"/>
<name>D1QR78_9BACT</name>
<proteinExistence type="predicted"/>
<accession>D1QR78</accession>
<sequence>MQNLIKELYKCRPMPNQAGMILVLYDLDGVFIAIGDDADRLYLMLGWEITDFSDEGTIFSYMMVSSKGISVLNLLGIDYDIINALSADDISKESIATTQQTLDYLRLQAGSHIVSYPIVGHSTMIESVGYIREVRLTSLNIRSQSITLLIDNSDQVELVNGHEWNFSNMELTLLGCISSLLDKQFDYILAYIQNPKQIIKEQRLQNTTLYNRYISMKEVLPTETLLLLKVQGTHLTFDDDAITVVSLCRNVLLYECNVIGLRGQTVAILNNSQLEALQQLATVSIIDAHYPSPVYQIGLKESFLNRKYDKQSTYTDVVVRKRKVGEYVISAVCNGNPLPEVAVPNTWGAYYFNLPYCKERSAILFSLVHNAYDNFAFEES</sequence>
<comment type="caution">
    <text evidence="1">The sequence shown here is derived from an EMBL/GenBank/DDBJ whole genome shotgun (WGS) entry which is preliminary data.</text>
</comment>
<evidence type="ECO:0000313" key="1">
    <source>
        <dbReference type="EMBL" id="EFB32202.1"/>
    </source>
</evidence>
<dbReference type="AlphaFoldDB" id="D1QR78"/>
<evidence type="ECO:0000313" key="2">
    <source>
        <dbReference type="Proteomes" id="UP000004079"/>
    </source>
</evidence>
<gene>
    <name evidence="1" type="ORF">HMPREF0971_01481</name>
</gene>
<dbReference type="EMBL" id="ACUZ02000027">
    <property type="protein sequence ID" value="EFB32202.1"/>
    <property type="molecule type" value="Genomic_DNA"/>
</dbReference>
<dbReference type="Proteomes" id="UP000004079">
    <property type="component" value="Unassembled WGS sequence"/>
</dbReference>
<protein>
    <submittedName>
        <fullName evidence="1">Uncharacterized protein</fullName>
    </submittedName>
</protein>
<organism evidence="1 2">
    <name type="scientific">Segatella oris F0302</name>
    <dbReference type="NCBI Taxonomy" id="649760"/>
    <lineage>
        <taxon>Bacteria</taxon>
        <taxon>Pseudomonadati</taxon>
        <taxon>Bacteroidota</taxon>
        <taxon>Bacteroidia</taxon>
        <taxon>Bacteroidales</taxon>
        <taxon>Prevotellaceae</taxon>
        <taxon>Segatella</taxon>
    </lineage>
</organism>